<dbReference type="Proteomes" id="UP000019109">
    <property type="component" value="Unassembled WGS sequence"/>
</dbReference>
<gene>
    <name evidence="1" type="ORF">JCM21531_1636</name>
</gene>
<name>W4V5X0_9FIRM</name>
<dbReference type="AlphaFoldDB" id="W4V5X0"/>
<sequence>MNLPQFFNNNLSELYDRYYKFVDRKMHLDISRSKPCQEQLDLSSELITCLNYRDCLASDGTDYRNYGIVDGIREAKKLFSQLLDMNEDEIIIGGNSSLNLMYDFIARAMTHGVPGINVPWMLSDKVKFICPSPGYDRHFAICKHFNIEMINVEIKDYGPDMDAVEELVANDESIKGIWCMPQYSNPTGTVYADEVVDRLAAMKTKACDFRIFWDNAYAVHHFSENPPVLKNILKACKDAGNPDRVVIFSTTSKITLPGAGVAMMAACKEIIEGIKVQLSMQTIGPDKINQLRHVRFLKNMDNIREHVKKHVKIIKPKFDMVLSVFERELDGKGMAWWNYPQGGYFIHLKTLKGCASEVVEMAARAGLVLGNPGTLFPYGVDPEDRHIRIAPTFPSVEELENAMELLCICIQIVTLKKYSDGTLLFNT</sequence>
<dbReference type="CDD" id="cd00609">
    <property type="entry name" value="AAT_like"/>
    <property type="match status" value="1"/>
</dbReference>
<evidence type="ECO:0000313" key="2">
    <source>
        <dbReference type="Proteomes" id="UP000019109"/>
    </source>
</evidence>
<dbReference type="PANTHER" id="PTHR43799">
    <property type="entry name" value="AMINOTRANSFERASE, PUTATIVE-RELATED"/>
    <property type="match status" value="1"/>
</dbReference>
<dbReference type="Pfam" id="PF12897">
    <property type="entry name" value="Asp_aminotransf"/>
    <property type="match status" value="1"/>
</dbReference>
<proteinExistence type="predicted"/>
<accession>W4V5X0</accession>
<dbReference type="Gene3D" id="3.40.640.10">
    <property type="entry name" value="Type I PLP-dependent aspartate aminotransferase-like (Major domain)"/>
    <property type="match status" value="1"/>
</dbReference>
<organism evidence="1 2">
    <name type="scientific">Acetivibrio straminisolvens JCM 21531</name>
    <dbReference type="NCBI Taxonomy" id="1294263"/>
    <lineage>
        <taxon>Bacteria</taxon>
        <taxon>Bacillati</taxon>
        <taxon>Bacillota</taxon>
        <taxon>Clostridia</taxon>
        <taxon>Eubacteriales</taxon>
        <taxon>Oscillospiraceae</taxon>
        <taxon>Acetivibrio</taxon>
    </lineage>
</organism>
<dbReference type="InterPro" id="IPR024551">
    <property type="entry name" value="AspAT_Ic"/>
</dbReference>
<dbReference type="STRING" id="1294263.JCM21531_1636"/>
<keyword evidence="2" id="KW-1185">Reference proteome</keyword>
<comment type="caution">
    <text evidence="1">The sequence shown here is derived from an EMBL/GenBank/DDBJ whole genome shotgun (WGS) entry which is preliminary data.</text>
</comment>
<dbReference type="InterPro" id="IPR015424">
    <property type="entry name" value="PyrdxlP-dep_Trfase"/>
</dbReference>
<dbReference type="InterPro" id="IPR015422">
    <property type="entry name" value="PyrdxlP-dep_Trfase_small"/>
</dbReference>
<dbReference type="Gene3D" id="3.90.1150.10">
    <property type="entry name" value="Aspartate Aminotransferase, domain 1"/>
    <property type="match status" value="1"/>
</dbReference>
<dbReference type="SUPFAM" id="SSF53383">
    <property type="entry name" value="PLP-dependent transferases"/>
    <property type="match status" value="1"/>
</dbReference>
<reference evidence="1" key="1">
    <citation type="journal article" date="2014" name="Genome Announc.">
        <title>Draft Genome Sequence of Clostridium straminisolvens Strain JCM 21531T, Isolated from a Cellulose-Degrading Bacterial Community.</title>
        <authorList>
            <person name="Yuki M."/>
            <person name="Oshima K."/>
            <person name="Suda W."/>
            <person name="Sakamoto M."/>
            <person name="Kitamura K."/>
            <person name="Iida T."/>
            <person name="Hattori M."/>
            <person name="Ohkuma M."/>
        </authorList>
    </citation>
    <scope>NUCLEOTIDE SEQUENCE [LARGE SCALE GENOMIC DNA]</scope>
    <source>
        <strain evidence="1">JCM 21531</strain>
    </source>
</reference>
<dbReference type="InterPro" id="IPR015421">
    <property type="entry name" value="PyrdxlP-dep_Trfase_major"/>
</dbReference>
<dbReference type="GO" id="GO:0004069">
    <property type="term" value="F:L-aspartate:2-oxoglutarate aminotransferase activity"/>
    <property type="evidence" value="ECO:0007669"/>
    <property type="project" value="InterPro"/>
</dbReference>
<dbReference type="PANTHER" id="PTHR43799:SF1">
    <property type="entry name" value="ASPARTATE AMINOTRANSFERASE"/>
    <property type="match status" value="1"/>
</dbReference>
<dbReference type="RefSeq" id="WP_038288190.1">
    <property type="nucleotide sequence ID" value="NZ_BAVR01000015.1"/>
</dbReference>
<protein>
    <submittedName>
        <fullName evidence="1">Aspartate transaminase</fullName>
    </submittedName>
</protein>
<evidence type="ECO:0000313" key="1">
    <source>
        <dbReference type="EMBL" id="GAE88208.1"/>
    </source>
</evidence>
<dbReference type="EMBL" id="BAVR01000015">
    <property type="protein sequence ID" value="GAE88208.1"/>
    <property type="molecule type" value="Genomic_DNA"/>
</dbReference>